<dbReference type="PANTHER" id="PTHR46890">
    <property type="entry name" value="NON-LTR RETROLELEMENT REVERSE TRANSCRIPTASE-LIKE PROTEIN-RELATED"/>
    <property type="match status" value="1"/>
</dbReference>
<dbReference type="GO" id="GO:0003676">
    <property type="term" value="F:nucleic acid binding"/>
    <property type="evidence" value="ECO:0007669"/>
    <property type="project" value="InterPro"/>
</dbReference>
<gene>
    <name evidence="3" type="ORF">SLEP1_g16084</name>
</gene>
<dbReference type="PANTHER" id="PTHR46890:SF48">
    <property type="entry name" value="RNA-DIRECTED DNA POLYMERASE"/>
    <property type="match status" value="1"/>
</dbReference>
<dbReference type="CDD" id="cd01650">
    <property type="entry name" value="RT_nLTR_like"/>
    <property type="match status" value="1"/>
</dbReference>
<dbReference type="InterPro" id="IPR012337">
    <property type="entry name" value="RNaseH-like_sf"/>
</dbReference>
<dbReference type="Pfam" id="PF14392">
    <property type="entry name" value="zf-CCHC_4"/>
    <property type="match status" value="1"/>
</dbReference>
<dbReference type="InterPro" id="IPR036691">
    <property type="entry name" value="Endo/exonu/phosph_ase_sf"/>
</dbReference>
<dbReference type="PROSITE" id="PS50878">
    <property type="entry name" value="RT_POL"/>
    <property type="match status" value="1"/>
</dbReference>
<evidence type="ECO:0000256" key="1">
    <source>
        <dbReference type="SAM" id="MobiDB-lite"/>
    </source>
</evidence>
<dbReference type="Pfam" id="PF00078">
    <property type="entry name" value="RVT_1"/>
    <property type="match status" value="1"/>
</dbReference>
<dbReference type="Proteomes" id="UP001054252">
    <property type="component" value="Unassembled WGS sequence"/>
</dbReference>
<dbReference type="InterPro" id="IPR052343">
    <property type="entry name" value="Retrotransposon-Effector_Assoc"/>
</dbReference>
<dbReference type="InterPro" id="IPR005135">
    <property type="entry name" value="Endo/exonuclease/phosphatase"/>
</dbReference>
<accession>A0AAV5IYX9</accession>
<dbReference type="SUPFAM" id="SSF56672">
    <property type="entry name" value="DNA/RNA polymerases"/>
    <property type="match status" value="1"/>
</dbReference>
<comment type="caution">
    <text evidence="3">The sequence shown here is derived from an EMBL/GenBank/DDBJ whole genome shotgun (WGS) entry which is preliminary data.</text>
</comment>
<feature type="domain" description="Reverse transcriptase" evidence="2">
    <location>
        <begin position="921"/>
        <end position="1163"/>
    </location>
</feature>
<dbReference type="EMBL" id="BPVZ01000021">
    <property type="protein sequence ID" value="GKV03841.1"/>
    <property type="molecule type" value="Genomic_DNA"/>
</dbReference>
<dbReference type="Gene3D" id="3.30.420.10">
    <property type="entry name" value="Ribonuclease H-like superfamily/Ribonuclease H"/>
    <property type="match status" value="1"/>
</dbReference>
<feature type="region of interest" description="Disordered" evidence="1">
    <location>
        <begin position="363"/>
        <end position="382"/>
    </location>
</feature>
<keyword evidence="4" id="KW-1185">Reference proteome</keyword>
<organism evidence="3 4">
    <name type="scientific">Rubroshorea leprosula</name>
    <dbReference type="NCBI Taxonomy" id="152421"/>
    <lineage>
        <taxon>Eukaryota</taxon>
        <taxon>Viridiplantae</taxon>
        <taxon>Streptophyta</taxon>
        <taxon>Embryophyta</taxon>
        <taxon>Tracheophyta</taxon>
        <taxon>Spermatophyta</taxon>
        <taxon>Magnoliopsida</taxon>
        <taxon>eudicotyledons</taxon>
        <taxon>Gunneridae</taxon>
        <taxon>Pentapetalae</taxon>
        <taxon>rosids</taxon>
        <taxon>malvids</taxon>
        <taxon>Malvales</taxon>
        <taxon>Dipterocarpaceae</taxon>
        <taxon>Rubroshorea</taxon>
    </lineage>
</organism>
<dbReference type="InterPro" id="IPR025558">
    <property type="entry name" value="DUF4283"/>
</dbReference>
<dbReference type="InterPro" id="IPR002156">
    <property type="entry name" value="RNaseH_domain"/>
</dbReference>
<dbReference type="Gene3D" id="3.60.10.10">
    <property type="entry name" value="Endonuclease/exonuclease/phosphatase"/>
    <property type="match status" value="1"/>
</dbReference>
<evidence type="ECO:0000259" key="2">
    <source>
        <dbReference type="PROSITE" id="PS50878"/>
    </source>
</evidence>
<dbReference type="InterPro" id="IPR043502">
    <property type="entry name" value="DNA/RNA_pol_sf"/>
</dbReference>
<reference evidence="3 4" key="1">
    <citation type="journal article" date="2021" name="Commun. Biol.">
        <title>The genome of Shorea leprosula (Dipterocarpaceae) highlights the ecological relevance of drought in aseasonal tropical rainforests.</title>
        <authorList>
            <person name="Ng K.K.S."/>
            <person name="Kobayashi M.J."/>
            <person name="Fawcett J.A."/>
            <person name="Hatakeyama M."/>
            <person name="Paape T."/>
            <person name="Ng C.H."/>
            <person name="Ang C.C."/>
            <person name="Tnah L.H."/>
            <person name="Lee C.T."/>
            <person name="Nishiyama T."/>
            <person name="Sese J."/>
            <person name="O'Brien M.J."/>
            <person name="Copetti D."/>
            <person name="Mohd Noor M.I."/>
            <person name="Ong R.C."/>
            <person name="Putra M."/>
            <person name="Sireger I.Z."/>
            <person name="Indrioko S."/>
            <person name="Kosugi Y."/>
            <person name="Izuno A."/>
            <person name="Isagi Y."/>
            <person name="Lee S.L."/>
            <person name="Shimizu K.K."/>
        </authorList>
    </citation>
    <scope>NUCLEOTIDE SEQUENCE [LARGE SCALE GENOMIC DNA]</scope>
    <source>
        <strain evidence="3">214</strain>
    </source>
</reference>
<dbReference type="SUPFAM" id="SSF53098">
    <property type="entry name" value="Ribonuclease H-like"/>
    <property type="match status" value="1"/>
</dbReference>
<dbReference type="Pfam" id="PF13966">
    <property type="entry name" value="zf-RVT"/>
    <property type="match status" value="1"/>
</dbReference>
<dbReference type="Pfam" id="PF13456">
    <property type="entry name" value="RVT_3"/>
    <property type="match status" value="1"/>
</dbReference>
<evidence type="ECO:0000313" key="3">
    <source>
        <dbReference type="EMBL" id="GKV03841.1"/>
    </source>
</evidence>
<dbReference type="GO" id="GO:0004523">
    <property type="term" value="F:RNA-DNA hybrid ribonuclease activity"/>
    <property type="evidence" value="ECO:0007669"/>
    <property type="project" value="InterPro"/>
</dbReference>
<proteinExistence type="predicted"/>
<dbReference type="InterPro" id="IPR026960">
    <property type="entry name" value="RVT-Znf"/>
</dbReference>
<dbReference type="InterPro" id="IPR036397">
    <property type="entry name" value="RNaseH_sf"/>
</dbReference>
<sequence>MTDPSVRDLTAALGKHLSLTVEEDVGLDLDDGDEAQRSGGGGRWCLVGTVLTRKKYNLEAMENTLAGIWRPVKGMHMRILGNNFFAFYFFYPVDMQRVLAVGPWRFADHVMVLQESAGGRPVKKEDLFEVPFWIQIHGLPPDRLTAATGRRIGGSLGRLVDVDTGDGIGWGVEYIRIRVFIDSRKPLRRGMTMTENEGPFWVDFRYERLPNFCYCCGMLDHVERDCELGLELESLGVMERPYSRDLRAGPKRGQHDAALQVGRWLRDASGNPVVTAARRRWPSQYMEGMPNLESQKCHDESSPQNWRMIETVTAGLIDRDCCRDLLENPVNPTDREIISQREINHIKIGHHHPIKNAVAHGNNESESTPFVSEGHNHRQESDSMGPIDLYKVEQLHNVGCKQAQVTHEASLGSHAAQAHDSNSIFLFTSPQSSNPPHTRAWKREARNKPLSKAQSSQAISRVKRKDGLFQTTDNDPIGNEKRGRGKGLGNPRAVRSLIELVGLKKPIVVFLSETLLDKKGMECVRRRLGFQNCFTVARVGRSGGLAMLWHSTVKLSLLSYSQNHIDMEVDGVGTCKWRFTGYYGHPERQNRRKSWELICELASHSTLPWLISGDFNDLLHPDEKRGGQPQPDWMLQGFQEVIDSCCLIELRMVGGMFTWRRNDLMEKLDRGLVTHHWQSIFPGAKVRLLPPLSSDHSPLWITLAGNYTRNNRRRRKFRFEEMWLRDNKCQEVIQSSWSAVESDGEWRSLLHKIRLCSEDLAHWNSMHFGHVQKQVKQCLRSIESIRQQPISESTIEEEKRLLTETEEWLERMELMWRQRSQEIWLQEGDRNTRFFHKRASRHKDHNTINKLQGEDGVWKYDFKDLQHNEFLLRDFTENDITQALFQMHPSKAPGPDGLSPAFFQQFWNIVKEDVVRPCLQFLNHGGALPQDLNFTHIVLIPKRNEPRTMADLRPISLCNVVYRILAKVLANRFKQVLQTVISQEQSAFLPNRLITDNFLIAYEVLHYMRSRKNRKKGWQAIKYGVLLNGMEIGAVMPTRGLRQGDPLSPYLFILCAQGLTAMIKEAEYRKQLHGIRICRQAPKISHLFFVDDSFLFLRATETEAKNLKAILQTYEEVSGQVINSQKSSITFSCSVRQGLRDSISCILNMIEAEQPGRYLGFPALVGHSRTATFASLKSKFWKRIGEWREQPLSRAGREILIKMAIPKKDGGLGFRAMHEFNIAMLGKQGWRLLTNPDSLAARVMKAKYYPRTDFLHAQVKPTCSLTWRSIWTSMDLLKQGCRKLIGNGLNTEIWGDLWLPGNSQFHVQTPKPTGCELRYVSDLIEEESHQWKEDLILHTFSAHEAQLILSLPLSWTRMDDNWTWNFTRHGKYAVRSGYHKAMEMRGNRDSPSSSSSNFRGRQLWSMKVPEKVRLLMWSAYRNILPTKDNLHHRHVNVDLDCPMCGNKKESVLHCLLYCEIARAVWMGSPLGIRVSEFQVDDFATFFDNISCIFQKEQLELLCILCWKLWNCRNETLWIGRRTSPQHIIEHSITFLGEYRKLVLSKGRGAAMVQRRSEMRWRPPEAGFIKINVDGAIFVQNGAYGMGAVARNHQGEVLAAMACKGQGAVAVEIAKACSLRMALQWAHDLTFRKIFLETDCVSLVTAINNEILSTNSSLGAVLLDCRVLMTSFMHCQVNHIRREGNAVAHELAKRALQAEANEYWIEEVPVDSASCNRRT</sequence>
<dbReference type="CDD" id="cd06222">
    <property type="entry name" value="RNase_H_like"/>
    <property type="match status" value="1"/>
</dbReference>
<dbReference type="Pfam" id="PF03372">
    <property type="entry name" value="Exo_endo_phos"/>
    <property type="match status" value="1"/>
</dbReference>
<dbReference type="Pfam" id="PF14111">
    <property type="entry name" value="DUF4283"/>
    <property type="match status" value="1"/>
</dbReference>
<name>A0AAV5IYX9_9ROSI</name>
<feature type="region of interest" description="Disordered" evidence="1">
    <location>
        <begin position="428"/>
        <end position="489"/>
    </location>
</feature>
<dbReference type="SUPFAM" id="SSF56219">
    <property type="entry name" value="DNase I-like"/>
    <property type="match status" value="1"/>
</dbReference>
<evidence type="ECO:0000313" key="4">
    <source>
        <dbReference type="Proteomes" id="UP001054252"/>
    </source>
</evidence>
<dbReference type="InterPro" id="IPR000477">
    <property type="entry name" value="RT_dom"/>
</dbReference>
<dbReference type="InterPro" id="IPR025836">
    <property type="entry name" value="Zn_knuckle_CX2CX4HX4C"/>
</dbReference>
<protein>
    <recommendedName>
        <fullName evidence="2">Reverse transcriptase domain-containing protein</fullName>
    </recommendedName>
</protein>
<dbReference type="InterPro" id="IPR044730">
    <property type="entry name" value="RNase_H-like_dom_plant"/>
</dbReference>